<organism evidence="1 2">
    <name type="scientific">Pseudovirgaria hyperparasitica</name>
    <dbReference type="NCBI Taxonomy" id="470096"/>
    <lineage>
        <taxon>Eukaryota</taxon>
        <taxon>Fungi</taxon>
        <taxon>Dikarya</taxon>
        <taxon>Ascomycota</taxon>
        <taxon>Pezizomycotina</taxon>
        <taxon>Dothideomycetes</taxon>
        <taxon>Dothideomycetes incertae sedis</taxon>
        <taxon>Acrospermales</taxon>
        <taxon>Acrospermaceae</taxon>
        <taxon>Pseudovirgaria</taxon>
    </lineage>
</organism>
<sequence>MAASIVLRPPITSSAKVPEGLTAPSVEDLKGVWHVTHSTLPMWKKARNIRITYTPHQAGNGPVKINDNVSYQSLTAAKIKNVDGVDVAQDGGWSYKWRGKGLLMIASSKWEIMAFGKEHGSENEYAVTFFNKTLFTPAGVDFYSRAPEGLKAETVEAMKAALLSIEDETIKSLGGQIFEIKMDDARQHEVVKDTDTTKANSVVA</sequence>
<evidence type="ECO:0000313" key="1">
    <source>
        <dbReference type="EMBL" id="KAF2759077.1"/>
    </source>
</evidence>
<dbReference type="GeneID" id="54481910"/>
<dbReference type="Proteomes" id="UP000799437">
    <property type="component" value="Unassembled WGS sequence"/>
</dbReference>
<keyword evidence="2" id="KW-1185">Reference proteome</keyword>
<accession>A0A6A6WBU9</accession>
<dbReference type="OrthoDB" id="9975758at2759"/>
<proteinExistence type="predicted"/>
<dbReference type="RefSeq" id="XP_033601528.1">
    <property type="nucleotide sequence ID" value="XM_033740856.1"/>
</dbReference>
<dbReference type="EMBL" id="ML996570">
    <property type="protein sequence ID" value="KAF2759077.1"/>
    <property type="molecule type" value="Genomic_DNA"/>
</dbReference>
<evidence type="ECO:0000313" key="2">
    <source>
        <dbReference type="Proteomes" id="UP000799437"/>
    </source>
</evidence>
<reference evidence="1" key="1">
    <citation type="journal article" date="2020" name="Stud. Mycol.">
        <title>101 Dothideomycetes genomes: a test case for predicting lifestyles and emergence of pathogens.</title>
        <authorList>
            <person name="Haridas S."/>
            <person name="Albert R."/>
            <person name="Binder M."/>
            <person name="Bloem J."/>
            <person name="Labutti K."/>
            <person name="Salamov A."/>
            <person name="Andreopoulos B."/>
            <person name="Baker S."/>
            <person name="Barry K."/>
            <person name="Bills G."/>
            <person name="Bluhm B."/>
            <person name="Cannon C."/>
            <person name="Castanera R."/>
            <person name="Culley D."/>
            <person name="Daum C."/>
            <person name="Ezra D."/>
            <person name="Gonzalez J."/>
            <person name="Henrissat B."/>
            <person name="Kuo A."/>
            <person name="Liang C."/>
            <person name="Lipzen A."/>
            <person name="Lutzoni F."/>
            <person name="Magnuson J."/>
            <person name="Mondo S."/>
            <person name="Nolan M."/>
            <person name="Ohm R."/>
            <person name="Pangilinan J."/>
            <person name="Park H.-J."/>
            <person name="Ramirez L."/>
            <person name="Alfaro M."/>
            <person name="Sun H."/>
            <person name="Tritt A."/>
            <person name="Yoshinaga Y."/>
            <person name="Zwiers L.-H."/>
            <person name="Turgeon B."/>
            <person name="Goodwin S."/>
            <person name="Spatafora J."/>
            <person name="Crous P."/>
            <person name="Grigoriev I."/>
        </authorList>
    </citation>
    <scope>NUCLEOTIDE SEQUENCE</scope>
    <source>
        <strain evidence="1">CBS 121739</strain>
    </source>
</reference>
<dbReference type="AlphaFoldDB" id="A0A6A6WBU9"/>
<name>A0A6A6WBU9_9PEZI</name>
<protein>
    <submittedName>
        <fullName evidence="1">Uncharacterized protein</fullName>
    </submittedName>
</protein>
<gene>
    <name evidence="1" type="ORF">EJ05DRAFT_332001</name>
</gene>